<sequence length="76" mass="8182">MEPPMHSLNALFAQLGLPADDAAIASFVRTHTLPPGTLLQDGNFWTPSQRALLQNEICIDADWAGVVDQLNVLLAA</sequence>
<dbReference type="Pfam" id="PF10982">
    <property type="entry name" value="DUF2789"/>
    <property type="match status" value="1"/>
</dbReference>
<dbReference type="InterPro" id="IPR038086">
    <property type="entry name" value="DUF2789_sf"/>
</dbReference>
<dbReference type="InterPro" id="IPR021250">
    <property type="entry name" value="DUF2789"/>
</dbReference>
<keyword evidence="2" id="KW-1185">Reference proteome</keyword>
<dbReference type="Proteomes" id="UP001500547">
    <property type="component" value="Unassembled WGS sequence"/>
</dbReference>
<comment type="caution">
    <text evidence="1">The sequence shown here is derived from an EMBL/GenBank/DDBJ whole genome shotgun (WGS) entry which is preliminary data.</text>
</comment>
<dbReference type="EMBL" id="BAABLD010000011">
    <property type="protein sequence ID" value="GAA5168855.1"/>
    <property type="molecule type" value="Genomic_DNA"/>
</dbReference>
<reference evidence="2" key="1">
    <citation type="journal article" date="2019" name="Int. J. Syst. Evol. Microbiol.">
        <title>The Global Catalogue of Microorganisms (GCM) 10K type strain sequencing project: providing services to taxonomists for standard genome sequencing and annotation.</title>
        <authorList>
            <consortium name="The Broad Institute Genomics Platform"/>
            <consortium name="The Broad Institute Genome Sequencing Center for Infectious Disease"/>
            <person name="Wu L."/>
            <person name="Ma J."/>
        </authorList>
    </citation>
    <scope>NUCLEOTIDE SEQUENCE [LARGE SCALE GENOMIC DNA]</scope>
    <source>
        <strain evidence="2">JCM 18715</strain>
    </source>
</reference>
<protein>
    <submittedName>
        <fullName evidence="1">DUF2789 domain-containing protein</fullName>
    </submittedName>
</protein>
<accession>A0ABP9QXE1</accession>
<proteinExistence type="predicted"/>
<dbReference type="Gene3D" id="1.10.10.1130">
    <property type="entry name" value="Uncharacterised protein PF10982, DUF2789"/>
    <property type="match status" value="1"/>
</dbReference>
<organism evidence="1 2">
    <name type="scientific">Viridibacterium curvum</name>
    <dbReference type="NCBI Taxonomy" id="1101404"/>
    <lineage>
        <taxon>Bacteria</taxon>
        <taxon>Pseudomonadati</taxon>
        <taxon>Pseudomonadota</taxon>
        <taxon>Betaproteobacteria</taxon>
        <taxon>Rhodocyclales</taxon>
        <taxon>Rhodocyclaceae</taxon>
        <taxon>Viridibacterium</taxon>
    </lineage>
</organism>
<evidence type="ECO:0000313" key="2">
    <source>
        <dbReference type="Proteomes" id="UP001500547"/>
    </source>
</evidence>
<gene>
    <name evidence="1" type="ORF">GCM10025770_29520</name>
</gene>
<evidence type="ECO:0000313" key="1">
    <source>
        <dbReference type="EMBL" id="GAA5168855.1"/>
    </source>
</evidence>
<name>A0ABP9QXE1_9RHOO</name>